<comment type="caution">
    <text evidence="1">The sequence shown here is derived from an EMBL/GenBank/DDBJ whole genome shotgun (WGS) entry which is preliminary data.</text>
</comment>
<dbReference type="Proteomes" id="UP001209885">
    <property type="component" value="Unassembled WGS sequence"/>
</dbReference>
<evidence type="ECO:0000313" key="2">
    <source>
        <dbReference type="Proteomes" id="UP001209885"/>
    </source>
</evidence>
<dbReference type="EMBL" id="JAPFQN010000024">
    <property type="protein sequence ID" value="MCX2746180.1"/>
    <property type="molecule type" value="Genomic_DNA"/>
</dbReference>
<protein>
    <submittedName>
        <fullName evidence="1">Uncharacterized protein</fullName>
    </submittedName>
</protein>
<keyword evidence="2" id="KW-1185">Reference proteome</keyword>
<organism evidence="1 2">
    <name type="scientific">Mangrovivirga halotolerans</name>
    <dbReference type="NCBI Taxonomy" id="2993936"/>
    <lineage>
        <taxon>Bacteria</taxon>
        <taxon>Pseudomonadati</taxon>
        <taxon>Bacteroidota</taxon>
        <taxon>Cytophagia</taxon>
        <taxon>Cytophagales</taxon>
        <taxon>Mangrovivirgaceae</taxon>
        <taxon>Mangrovivirga</taxon>
    </lineage>
</organism>
<accession>A0ABT3RWM8</accession>
<dbReference type="RefSeq" id="WP_266058912.1">
    <property type="nucleotide sequence ID" value="NZ_JAPFQN010000024.1"/>
</dbReference>
<reference evidence="1 2" key="1">
    <citation type="submission" date="2022-11" db="EMBL/GenBank/DDBJ databases">
        <title>The characterization of three novel Bacteroidetes species and genomic analysis of their roles in tidal elemental geochemical cycles.</title>
        <authorList>
            <person name="Ma K."/>
        </authorList>
    </citation>
    <scope>NUCLEOTIDE SEQUENCE [LARGE SCALE GENOMIC DNA]</scope>
    <source>
        <strain evidence="1 2">M17</strain>
    </source>
</reference>
<evidence type="ECO:0000313" key="1">
    <source>
        <dbReference type="EMBL" id="MCX2746180.1"/>
    </source>
</evidence>
<name>A0ABT3RWM8_9BACT</name>
<sequence>MNFELADQLTELLKKKKLDKAIEIAESKLAKVPKTGFHQIIGKTLTHQTSELAEFISNFHTETTKILKKNQGLLKSIFNMNNNLTAEAYYCEMNGFTINCDLWFIDLFSYEKLGGEDWDWLADFYDSSSNSLTITGFEELQKVFEGVHENNKLEEPNINESYEICELLVILRLQELFNATYKTMDSDWSKIPMFVTAHDYDMIYRTN</sequence>
<proteinExistence type="predicted"/>
<gene>
    <name evidence="1" type="ORF">OO013_20040</name>
</gene>